<name>A0ABD1ZJA3_9MARC</name>
<accession>A0ABD1ZJA3</accession>
<organism evidence="1 2">
    <name type="scientific">Riccia fluitans</name>
    <dbReference type="NCBI Taxonomy" id="41844"/>
    <lineage>
        <taxon>Eukaryota</taxon>
        <taxon>Viridiplantae</taxon>
        <taxon>Streptophyta</taxon>
        <taxon>Embryophyta</taxon>
        <taxon>Marchantiophyta</taxon>
        <taxon>Marchantiopsida</taxon>
        <taxon>Marchantiidae</taxon>
        <taxon>Marchantiales</taxon>
        <taxon>Ricciaceae</taxon>
        <taxon>Riccia</taxon>
    </lineage>
</organism>
<evidence type="ECO:0000313" key="2">
    <source>
        <dbReference type="Proteomes" id="UP001605036"/>
    </source>
</evidence>
<reference evidence="1 2" key="1">
    <citation type="submission" date="2024-09" db="EMBL/GenBank/DDBJ databases">
        <title>Chromosome-scale assembly of Riccia fluitans.</title>
        <authorList>
            <person name="Paukszto L."/>
            <person name="Sawicki J."/>
            <person name="Karawczyk K."/>
            <person name="Piernik-Szablinska J."/>
            <person name="Szczecinska M."/>
            <person name="Mazdziarz M."/>
        </authorList>
    </citation>
    <scope>NUCLEOTIDE SEQUENCE [LARGE SCALE GENOMIC DNA]</scope>
    <source>
        <strain evidence="1">Rf_01</strain>
        <tissue evidence="1">Aerial parts of the thallus</tissue>
    </source>
</reference>
<keyword evidence="2" id="KW-1185">Reference proteome</keyword>
<evidence type="ECO:0000313" key="1">
    <source>
        <dbReference type="EMBL" id="KAL2650304.1"/>
    </source>
</evidence>
<dbReference type="Proteomes" id="UP001605036">
    <property type="component" value="Unassembled WGS sequence"/>
</dbReference>
<comment type="caution">
    <text evidence="1">The sequence shown here is derived from an EMBL/GenBank/DDBJ whole genome shotgun (WGS) entry which is preliminary data.</text>
</comment>
<sequence>MTFGSSGPIGTPRLCPIDYRSVHRANTKDQTYTTRQFLEPRGAEAGTQTGGGEIQPRATAAQLQHTDCALWAPLAMGPGHDLDPVGREWRMDIIIDLGALLR</sequence>
<gene>
    <name evidence="1" type="ORF">R1flu_018432</name>
</gene>
<dbReference type="EMBL" id="JBHFFA010000001">
    <property type="protein sequence ID" value="KAL2650304.1"/>
    <property type="molecule type" value="Genomic_DNA"/>
</dbReference>
<protein>
    <submittedName>
        <fullName evidence="1">Uncharacterized protein</fullName>
    </submittedName>
</protein>
<proteinExistence type="predicted"/>
<dbReference type="AlphaFoldDB" id="A0ABD1ZJA3"/>